<dbReference type="SUPFAM" id="SSF54452">
    <property type="entry name" value="MHC antigen-recognition domain"/>
    <property type="match status" value="1"/>
</dbReference>
<sequence>TAPDGQHSLSYQFSGLYEGLTLQEFSTVGLLDKAPIELDNQGHPARVPTRSPTQEYLGAEFGAEESWTQSPKKTWDQVLGEVLKQQSNQTHGRQTLQWRYGCEVVPGGLVLSWFQFALDGADAILFDVGNGRWLAAQPWAQAPCRWWEALPAFGRSLQRYLGDACPERMESFLRRRQERARRAGTGAQGSEGQGDWAVM</sequence>
<dbReference type="InterPro" id="IPR011162">
    <property type="entry name" value="MHC_I/II-like_Ag-recog"/>
</dbReference>
<evidence type="ECO:0000313" key="5">
    <source>
        <dbReference type="Ensembl" id="ENSSPUP00000006208.1"/>
    </source>
</evidence>
<dbReference type="Gene3D" id="3.30.500.10">
    <property type="entry name" value="MHC class I-like antigen recognition-like"/>
    <property type="match status" value="1"/>
</dbReference>
<reference evidence="5" key="2">
    <citation type="submission" date="2025-09" db="UniProtKB">
        <authorList>
            <consortium name="Ensembl"/>
        </authorList>
    </citation>
    <scope>IDENTIFICATION</scope>
</reference>
<comment type="similarity">
    <text evidence="2">Belongs to the MHC class I family.</text>
</comment>
<dbReference type="InterPro" id="IPR050208">
    <property type="entry name" value="MHC_class-I_related"/>
</dbReference>
<dbReference type="GO" id="GO:0005615">
    <property type="term" value="C:extracellular space"/>
    <property type="evidence" value="ECO:0007669"/>
    <property type="project" value="TreeGrafter"/>
</dbReference>
<feature type="region of interest" description="Disordered" evidence="3">
    <location>
        <begin position="179"/>
        <end position="199"/>
    </location>
</feature>
<evidence type="ECO:0000259" key="4">
    <source>
        <dbReference type="Pfam" id="PF00129"/>
    </source>
</evidence>
<dbReference type="OMA" id="CEISIYR"/>
<dbReference type="GO" id="GO:0009897">
    <property type="term" value="C:external side of plasma membrane"/>
    <property type="evidence" value="ECO:0007669"/>
    <property type="project" value="TreeGrafter"/>
</dbReference>
<dbReference type="PRINTS" id="PR01638">
    <property type="entry name" value="MHCCLASSI"/>
</dbReference>
<dbReference type="GO" id="GO:0006955">
    <property type="term" value="P:immune response"/>
    <property type="evidence" value="ECO:0007669"/>
    <property type="project" value="TreeGrafter"/>
</dbReference>
<feature type="domain" description="MHC class I-like antigen recognition-like" evidence="4">
    <location>
        <begin position="5"/>
        <end position="178"/>
    </location>
</feature>
<dbReference type="PANTHER" id="PTHR16675">
    <property type="entry name" value="MHC CLASS I-RELATED"/>
    <property type="match status" value="1"/>
</dbReference>
<keyword evidence="1" id="KW-0325">Glycoprotein</keyword>
<accession>A0A8D0GJN7</accession>
<reference evidence="5" key="1">
    <citation type="submission" date="2025-08" db="UniProtKB">
        <authorList>
            <consortium name="Ensembl"/>
        </authorList>
    </citation>
    <scope>IDENTIFICATION</scope>
</reference>
<dbReference type="InterPro" id="IPR001039">
    <property type="entry name" value="MHC_I_a_a1/a2"/>
</dbReference>
<evidence type="ECO:0000313" key="6">
    <source>
        <dbReference type="Proteomes" id="UP000694392"/>
    </source>
</evidence>
<protein>
    <recommendedName>
        <fullName evidence="4">MHC class I-like antigen recognition-like domain-containing protein</fullName>
    </recommendedName>
</protein>
<dbReference type="InterPro" id="IPR037055">
    <property type="entry name" value="MHC_I-like_Ag-recog_sf"/>
</dbReference>
<dbReference type="GeneTree" id="ENSGT00970000195297"/>
<evidence type="ECO:0000256" key="2">
    <source>
        <dbReference type="RuleBase" id="RU004439"/>
    </source>
</evidence>
<evidence type="ECO:0000256" key="3">
    <source>
        <dbReference type="SAM" id="MobiDB-lite"/>
    </source>
</evidence>
<dbReference type="InterPro" id="IPR011161">
    <property type="entry name" value="MHC_I-like_Ag-recog"/>
</dbReference>
<proteinExistence type="inferred from homology"/>
<keyword evidence="6" id="KW-1185">Reference proteome</keyword>
<dbReference type="Proteomes" id="UP000694392">
    <property type="component" value="Unplaced"/>
</dbReference>
<dbReference type="Ensembl" id="ENSSPUT00000006610.1">
    <property type="protein sequence ID" value="ENSSPUP00000006208.1"/>
    <property type="gene ID" value="ENSSPUG00000004791.1"/>
</dbReference>
<dbReference type="PANTHER" id="PTHR16675:SF67">
    <property type="entry name" value="IG-LIKE DOMAIN-CONTAINING PROTEIN"/>
    <property type="match status" value="1"/>
</dbReference>
<name>A0A8D0GJN7_SPHPU</name>
<dbReference type="AlphaFoldDB" id="A0A8D0GJN7"/>
<organism evidence="5 6">
    <name type="scientific">Sphenodon punctatus</name>
    <name type="common">Tuatara</name>
    <name type="synonym">Hatteria punctata</name>
    <dbReference type="NCBI Taxonomy" id="8508"/>
    <lineage>
        <taxon>Eukaryota</taxon>
        <taxon>Metazoa</taxon>
        <taxon>Chordata</taxon>
        <taxon>Craniata</taxon>
        <taxon>Vertebrata</taxon>
        <taxon>Euteleostomi</taxon>
        <taxon>Lepidosauria</taxon>
        <taxon>Sphenodontia</taxon>
        <taxon>Sphenodontidae</taxon>
        <taxon>Sphenodon</taxon>
    </lineage>
</organism>
<dbReference type="Pfam" id="PF00129">
    <property type="entry name" value="MHC_I"/>
    <property type="match status" value="1"/>
</dbReference>
<evidence type="ECO:0000256" key="1">
    <source>
        <dbReference type="ARBA" id="ARBA00023180"/>
    </source>
</evidence>